<evidence type="ECO:0000313" key="8">
    <source>
        <dbReference type="Proteomes" id="UP001163166"/>
    </source>
</evidence>
<evidence type="ECO:0000313" key="7">
    <source>
        <dbReference type="EMBL" id="UYO39069.1"/>
    </source>
</evidence>
<evidence type="ECO:0000256" key="4">
    <source>
        <dbReference type="ARBA" id="ARBA00022840"/>
    </source>
</evidence>
<reference evidence="7" key="1">
    <citation type="journal article" date="2022" name="Biol. Control">
        <title>In silico genomic analysis of Rhodopseudomonas palustris strains revealed potential biocontrol agents and crop yield enhancers.</title>
        <authorList>
            <person name="Surachat K."/>
            <person name="Kantachote D."/>
            <person name="Deachamag P."/>
            <person name="Wonglapsuwan M."/>
        </authorList>
    </citation>
    <scope>NUCLEOTIDE SEQUENCE</scope>
    <source>
        <strain evidence="7">TLS06</strain>
    </source>
</reference>
<dbReference type="InterPro" id="IPR003593">
    <property type="entry name" value="AAA+_ATPase"/>
</dbReference>
<keyword evidence="4 7" id="KW-0067">ATP-binding</keyword>
<evidence type="ECO:0000256" key="2">
    <source>
        <dbReference type="ARBA" id="ARBA00022448"/>
    </source>
</evidence>
<dbReference type="Gene3D" id="3.40.50.300">
    <property type="entry name" value="P-loop containing nucleotide triphosphate hydrolases"/>
    <property type="match status" value="1"/>
</dbReference>
<keyword evidence="3" id="KW-0547">Nucleotide-binding</keyword>
<gene>
    <name evidence="7" type="ORF">KQX62_20485</name>
</gene>
<proteinExistence type="inferred from homology"/>
<dbReference type="PROSITE" id="PS50893">
    <property type="entry name" value="ABC_TRANSPORTER_2"/>
    <property type="match status" value="1"/>
</dbReference>
<dbReference type="GO" id="GO:0005524">
    <property type="term" value="F:ATP binding"/>
    <property type="evidence" value="ECO:0007669"/>
    <property type="project" value="UniProtKB-KW"/>
</dbReference>
<comment type="function">
    <text evidence="5">Involved in beta-(1--&gt;2)glucan export. Transmembrane domains (TMD) form a pore in the inner membrane and the ATP-binding domain (NBD) is responsible for energy generation.</text>
</comment>
<evidence type="ECO:0000256" key="5">
    <source>
        <dbReference type="ARBA" id="ARBA00024722"/>
    </source>
</evidence>
<dbReference type="RefSeq" id="WP_264074484.1">
    <property type="nucleotide sequence ID" value="NZ_CP076676.1"/>
</dbReference>
<comment type="similarity">
    <text evidence="1">Belongs to the ABC transporter superfamily.</text>
</comment>
<dbReference type="Pfam" id="PF00005">
    <property type="entry name" value="ABC_tran"/>
    <property type="match status" value="1"/>
</dbReference>
<dbReference type="PROSITE" id="PS00211">
    <property type="entry name" value="ABC_TRANSPORTER_1"/>
    <property type="match status" value="1"/>
</dbReference>
<dbReference type="AlphaFoldDB" id="A0AAX3DW82"/>
<dbReference type="InterPro" id="IPR050166">
    <property type="entry name" value="ABC_transporter_ATP-bind"/>
</dbReference>
<dbReference type="PANTHER" id="PTHR42788:SF13">
    <property type="entry name" value="ALIPHATIC SULFONATES IMPORT ATP-BINDING PROTEIN SSUB"/>
    <property type="match status" value="1"/>
</dbReference>
<dbReference type="GO" id="GO:0016887">
    <property type="term" value="F:ATP hydrolysis activity"/>
    <property type="evidence" value="ECO:0007669"/>
    <property type="project" value="InterPro"/>
</dbReference>
<evidence type="ECO:0000256" key="1">
    <source>
        <dbReference type="ARBA" id="ARBA00005417"/>
    </source>
</evidence>
<keyword evidence="2" id="KW-0813">Transport</keyword>
<evidence type="ECO:0000256" key="3">
    <source>
        <dbReference type="ARBA" id="ARBA00022741"/>
    </source>
</evidence>
<organism evidence="7 8">
    <name type="scientific">Rhodopseudomonas palustris</name>
    <dbReference type="NCBI Taxonomy" id="1076"/>
    <lineage>
        <taxon>Bacteria</taxon>
        <taxon>Pseudomonadati</taxon>
        <taxon>Pseudomonadota</taxon>
        <taxon>Alphaproteobacteria</taxon>
        <taxon>Hyphomicrobiales</taxon>
        <taxon>Nitrobacteraceae</taxon>
        <taxon>Rhodopseudomonas</taxon>
    </lineage>
</organism>
<name>A0AAX3DW82_RHOPL</name>
<dbReference type="CDD" id="cd03293">
    <property type="entry name" value="ABC_NrtD_SsuB_transporters"/>
    <property type="match status" value="1"/>
</dbReference>
<dbReference type="SUPFAM" id="SSF52540">
    <property type="entry name" value="P-loop containing nucleoside triphosphate hydrolases"/>
    <property type="match status" value="1"/>
</dbReference>
<sequence>MNAQFAPATLAAAELAVPQATTAETQIDIRNVGKVYDSKTTHQAVIALDGVSLRIKKGEFISLLGPSGCGKSTLLSIIAGFQSASSGQILQDGRPISKPDASRTVVFQDYALFGWMTVQQNVEFGLKAKGMPKAERAEIARALIKTVHLTGFEDKYPHQMSGGMKQRAAIARALAPDPDILLMDEPFGALDAQTRVLLQEEIARISSEAGKTVIFVTHGIEEAVFLADRVVVMSPRPGRVRDEVLVPLPRPRTAEMRSDPWFVSTVNDLWETLKPEWQKGE</sequence>
<dbReference type="InterPro" id="IPR017871">
    <property type="entry name" value="ABC_transporter-like_CS"/>
</dbReference>
<dbReference type="Proteomes" id="UP001163166">
    <property type="component" value="Chromosome"/>
</dbReference>
<dbReference type="SMART" id="SM00382">
    <property type="entry name" value="AAA"/>
    <property type="match status" value="1"/>
</dbReference>
<dbReference type="InterPro" id="IPR003439">
    <property type="entry name" value="ABC_transporter-like_ATP-bd"/>
</dbReference>
<dbReference type="EMBL" id="CP076676">
    <property type="protein sequence ID" value="UYO39069.1"/>
    <property type="molecule type" value="Genomic_DNA"/>
</dbReference>
<dbReference type="InterPro" id="IPR027417">
    <property type="entry name" value="P-loop_NTPase"/>
</dbReference>
<feature type="domain" description="ABC transporter" evidence="6">
    <location>
        <begin position="27"/>
        <end position="260"/>
    </location>
</feature>
<accession>A0AAX3DW82</accession>
<evidence type="ECO:0000259" key="6">
    <source>
        <dbReference type="PROSITE" id="PS50893"/>
    </source>
</evidence>
<protein>
    <submittedName>
        <fullName evidence="7">ABC transporter ATP-binding protein</fullName>
    </submittedName>
</protein>
<dbReference type="PANTHER" id="PTHR42788">
    <property type="entry name" value="TAURINE IMPORT ATP-BINDING PROTEIN-RELATED"/>
    <property type="match status" value="1"/>
</dbReference>